<sequence length="383" mass="42613">MGNKKTKKMKLIILLILGITISSCNKHSKNITNSKIDSVKISIEKNADSLLLDPKINSVSIGIYKDGKIYTEHFGELDKGIGNKPTNATIYEIASVSKSFTGTLVAQAILDKKINLDDDIRMYLEGAFPNLEYNNSPIKIKHLITHTSGLPRSLPTSIDALFDNIDEKLPFKIYEIENNYSKTQFLGDLQTVKIAAIPGTSFNYSNADTEVMAHILEKVYKMTYDQLLQKFICKPAGMKNTKVKLSAEESKRLANGYGETNELVPHFANTLWGADGGIKSTTSDLVNYMKFQLDSTNLAATESHHLIFSGNGIKMGYLWPIMNNAEDGIYYSIHGGAFGTQNYFLIIPSYNLGVSIITNQSGPETQDKLWNTMKNLLTDIKKL</sequence>
<proteinExistence type="predicted"/>
<dbReference type="Proteomes" id="UP000813018">
    <property type="component" value="Unassembled WGS sequence"/>
</dbReference>
<dbReference type="PROSITE" id="PS51257">
    <property type="entry name" value="PROKAR_LIPOPROTEIN"/>
    <property type="match status" value="1"/>
</dbReference>
<organism evidence="2 3">
    <name type="scientific">Pontibacter aydingkolensis</name>
    <dbReference type="NCBI Taxonomy" id="1911536"/>
    <lineage>
        <taxon>Bacteria</taxon>
        <taxon>Pseudomonadati</taxon>
        <taxon>Bacteroidota</taxon>
        <taxon>Cytophagia</taxon>
        <taxon>Cytophagales</taxon>
        <taxon>Hymenobacteraceae</taxon>
        <taxon>Pontibacter</taxon>
    </lineage>
</organism>
<dbReference type="EMBL" id="JAHYXK010000008">
    <property type="protein sequence ID" value="MBW7467586.1"/>
    <property type="molecule type" value="Genomic_DNA"/>
</dbReference>
<protein>
    <submittedName>
        <fullName evidence="2">Beta-lactamase family protein</fullName>
    </submittedName>
</protein>
<comment type="caution">
    <text evidence="2">The sequence shown here is derived from an EMBL/GenBank/DDBJ whole genome shotgun (WGS) entry which is preliminary data.</text>
</comment>
<accession>A0ABS7CUR0</accession>
<name>A0ABS7CUR0_9BACT</name>
<dbReference type="SUPFAM" id="SSF56601">
    <property type="entry name" value="beta-lactamase/transpeptidase-like"/>
    <property type="match status" value="1"/>
</dbReference>
<evidence type="ECO:0000313" key="2">
    <source>
        <dbReference type="EMBL" id="MBW7467586.1"/>
    </source>
</evidence>
<keyword evidence="3" id="KW-1185">Reference proteome</keyword>
<dbReference type="InterPro" id="IPR012338">
    <property type="entry name" value="Beta-lactam/transpept-like"/>
</dbReference>
<gene>
    <name evidence="2" type="ORF">K0O23_10960</name>
</gene>
<dbReference type="PANTHER" id="PTHR46825">
    <property type="entry name" value="D-ALANYL-D-ALANINE-CARBOXYPEPTIDASE/ENDOPEPTIDASE AMPH"/>
    <property type="match status" value="1"/>
</dbReference>
<reference evidence="2 3" key="1">
    <citation type="journal article" date="2016" name="Int. J. Syst. Evol. Microbiol.">
        <title>Pontibacter aydingkolensis sp. nov., isolated from soil of a salt lake.</title>
        <authorList>
            <person name="Osman G."/>
            <person name="Zhang T."/>
            <person name="Lou K."/>
            <person name="Gao Y."/>
            <person name="Chang W."/>
            <person name="Lin Q."/>
            <person name="Yang H.M."/>
            <person name="Huo X.D."/>
            <person name="Wang N."/>
        </authorList>
    </citation>
    <scope>NUCLEOTIDE SEQUENCE [LARGE SCALE GENOMIC DNA]</scope>
    <source>
        <strain evidence="2 3">KACC 19255</strain>
    </source>
</reference>
<evidence type="ECO:0000259" key="1">
    <source>
        <dbReference type="Pfam" id="PF00144"/>
    </source>
</evidence>
<dbReference type="PANTHER" id="PTHR46825:SF8">
    <property type="entry name" value="BETA-LACTAMASE-RELATED"/>
    <property type="match status" value="1"/>
</dbReference>
<dbReference type="Gene3D" id="3.40.710.10">
    <property type="entry name" value="DD-peptidase/beta-lactamase superfamily"/>
    <property type="match status" value="1"/>
</dbReference>
<dbReference type="Pfam" id="PF00144">
    <property type="entry name" value="Beta-lactamase"/>
    <property type="match status" value="1"/>
</dbReference>
<feature type="domain" description="Beta-lactamase-related" evidence="1">
    <location>
        <begin position="54"/>
        <end position="369"/>
    </location>
</feature>
<dbReference type="InterPro" id="IPR001466">
    <property type="entry name" value="Beta-lactam-related"/>
</dbReference>
<dbReference type="InterPro" id="IPR050491">
    <property type="entry name" value="AmpC-like"/>
</dbReference>
<dbReference type="RefSeq" id="WP_219877470.1">
    <property type="nucleotide sequence ID" value="NZ_JAHYXK010000008.1"/>
</dbReference>
<evidence type="ECO:0000313" key="3">
    <source>
        <dbReference type="Proteomes" id="UP000813018"/>
    </source>
</evidence>